<dbReference type="STRING" id="398720.MED217_09095"/>
<reference evidence="2 3" key="1">
    <citation type="journal article" date="2007" name="Nature">
        <title>Light stimulates growth of proteorhodopsin-containing marine Flavobacteria.</title>
        <authorList>
            <person name="Gomez-Consarnau L."/>
            <person name="Gonzalez J.M."/>
            <person name="Coll-Llado M."/>
            <person name="Gourdon P."/>
            <person name="Pascher T."/>
            <person name="Neutze R."/>
            <person name="Pedros-Alio C."/>
            <person name="Pinhassi J."/>
        </authorList>
    </citation>
    <scope>NUCLEOTIDE SEQUENCE [LARGE SCALE GENOMIC DNA]</scope>
    <source>
        <strain evidence="2 3">MED217</strain>
    </source>
</reference>
<dbReference type="HOGENOM" id="CLU_075053_9_3_10"/>
<dbReference type="SUPFAM" id="SSF51206">
    <property type="entry name" value="cAMP-binding domain-like"/>
    <property type="match status" value="1"/>
</dbReference>
<dbReference type="PROSITE" id="PS50042">
    <property type="entry name" value="CNMP_BINDING_3"/>
    <property type="match status" value="1"/>
</dbReference>
<evidence type="ECO:0000259" key="1">
    <source>
        <dbReference type="PROSITE" id="PS50042"/>
    </source>
</evidence>
<accession>A3XP31</accession>
<dbReference type="InterPro" id="IPR014710">
    <property type="entry name" value="RmlC-like_jellyroll"/>
</dbReference>
<dbReference type="Gene3D" id="2.60.120.10">
    <property type="entry name" value="Jelly Rolls"/>
    <property type="match status" value="1"/>
</dbReference>
<dbReference type="InterPro" id="IPR000595">
    <property type="entry name" value="cNMP-bd_dom"/>
</dbReference>
<feature type="domain" description="Cyclic nucleotide-binding" evidence="1">
    <location>
        <begin position="19"/>
        <end position="121"/>
    </location>
</feature>
<sequence length="196" mass="22788">MLPYLNFIMLDAYFRALEEFSPLDANAKKQLEEYIVVTKVAKNDFILEQGAVCNYIYFLDQGFARQFYYKNGKEITEWFAAEKEFCFSIESYFHHTPSKLTIQALEDSVVIGLHKDALMELSKEHSQISQLALNMLSTSLVYSQQRMETILFESAKDRYRHLLETKPKIIQKVPLAHIASFLGITQETLSRIRAKL</sequence>
<dbReference type="Proteomes" id="UP000001601">
    <property type="component" value="Unassembled WGS sequence"/>
</dbReference>
<protein>
    <recommendedName>
        <fullName evidence="1">Cyclic nucleotide-binding domain-containing protein</fullName>
    </recommendedName>
</protein>
<name>A3XP31_LEEBM</name>
<dbReference type="PANTHER" id="PTHR24567">
    <property type="entry name" value="CRP FAMILY TRANSCRIPTIONAL REGULATORY PROTEIN"/>
    <property type="match status" value="1"/>
</dbReference>
<dbReference type="Pfam" id="PF00027">
    <property type="entry name" value="cNMP_binding"/>
    <property type="match status" value="1"/>
</dbReference>
<dbReference type="EMBL" id="AANC01000007">
    <property type="protein sequence ID" value="EAQ48692.1"/>
    <property type="molecule type" value="Genomic_DNA"/>
</dbReference>
<dbReference type="GO" id="GO:0003700">
    <property type="term" value="F:DNA-binding transcription factor activity"/>
    <property type="evidence" value="ECO:0007669"/>
    <property type="project" value="TreeGrafter"/>
</dbReference>
<dbReference type="AlphaFoldDB" id="A3XP31"/>
<dbReference type="PANTHER" id="PTHR24567:SF76">
    <property type="entry name" value="CYCLIC NUCLEOTIDE-BINDING DOMAIN PROTEIN"/>
    <property type="match status" value="1"/>
</dbReference>
<dbReference type="InterPro" id="IPR018490">
    <property type="entry name" value="cNMP-bd_dom_sf"/>
</dbReference>
<keyword evidence="3" id="KW-1185">Reference proteome</keyword>
<evidence type="ECO:0000313" key="3">
    <source>
        <dbReference type="Proteomes" id="UP000001601"/>
    </source>
</evidence>
<dbReference type="InterPro" id="IPR050397">
    <property type="entry name" value="Env_Response_Regulators"/>
</dbReference>
<gene>
    <name evidence="2" type="ORF">MED217_09095</name>
</gene>
<proteinExistence type="predicted"/>
<evidence type="ECO:0000313" key="2">
    <source>
        <dbReference type="EMBL" id="EAQ48692.1"/>
    </source>
</evidence>
<comment type="caution">
    <text evidence="2">The sequence shown here is derived from an EMBL/GenBank/DDBJ whole genome shotgun (WGS) entry which is preliminary data.</text>
</comment>
<organism evidence="2 3">
    <name type="scientific">Leeuwenhoekiella blandensis (strain CECT 7118 / CCUG 51940 / KCTC 22103 / MED217)</name>
    <name type="common">Flavobacterium sp. (strain MED217)</name>
    <dbReference type="NCBI Taxonomy" id="398720"/>
    <lineage>
        <taxon>Bacteria</taxon>
        <taxon>Pseudomonadati</taxon>
        <taxon>Bacteroidota</taxon>
        <taxon>Flavobacteriia</taxon>
        <taxon>Flavobacteriales</taxon>
        <taxon>Flavobacteriaceae</taxon>
        <taxon>Leeuwenhoekiella</taxon>
    </lineage>
</organism>
<dbReference type="eggNOG" id="COG0664">
    <property type="taxonomic scope" value="Bacteria"/>
</dbReference>
<dbReference type="GO" id="GO:0005829">
    <property type="term" value="C:cytosol"/>
    <property type="evidence" value="ECO:0007669"/>
    <property type="project" value="TreeGrafter"/>
</dbReference>
<dbReference type="CDD" id="cd00038">
    <property type="entry name" value="CAP_ED"/>
    <property type="match status" value="1"/>
</dbReference>
<dbReference type="SMART" id="SM00100">
    <property type="entry name" value="cNMP"/>
    <property type="match status" value="1"/>
</dbReference>